<accession>A0A813KIT4</accession>
<protein>
    <recommendedName>
        <fullName evidence="6">Aspartate carbamoyltransferase</fullName>
    </recommendedName>
</protein>
<dbReference type="InterPro" id="IPR020545">
    <property type="entry name" value="Asp_carbamoyltransf_reg_N"/>
</dbReference>
<evidence type="ECO:0000259" key="2">
    <source>
        <dbReference type="Pfam" id="PF01948"/>
    </source>
</evidence>
<proteinExistence type="predicted"/>
<dbReference type="Pfam" id="PF02729">
    <property type="entry name" value="OTCace_N"/>
    <property type="match status" value="1"/>
</dbReference>
<dbReference type="GO" id="GO:0006207">
    <property type="term" value="P:'de novo' pyrimidine nucleobase biosynthetic process"/>
    <property type="evidence" value="ECO:0007669"/>
    <property type="project" value="InterPro"/>
</dbReference>
<evidence type="ECO:0000256" key="1">
    <source>
        <dbReference type="ARBA" id="ARBA00022679"/>
    </source>
</evidence>
<dbReference type="Proteomes" id="UP000626109">
    <property type="component" value="Unassembled WGS sequence"/>
</dbReference>
<dbReference type="Gene3D" id="3.40.50.1370">
    <property type="entry name" value="Aspartate/ornithine carbamoyltransferase"/>
    <property type="match status" value="2"/>
</dbReference>
<dbReference type="InterPro" id="IPR006132">
    <property type="entry name" value="Asp/Orn_carbamoyltranf_P-bd"/>
</dbReference>
<dbReference type="GO" id="GO:0016597">
    <property type="term" value="F:amino acid binding"/>
    <property type="evidence" value="ECO:0007669"/>
    <property type="project" value="InterPro"/>
</dbReference>
<dbReference type="GO" id="GO:0009347">
    <property type="term" value="C:aspartate carbamoyltransferase complex"/>
    <property type="evidence" value="ECO:0007669"/>
    <property type="project" value="InterPro"/>
</dbReference>
<evidence type="ECO:0008006" key="6">
    <source>
        <dbReference type="Google" id="ProtNLM"/>
    </source>
</evidence>
<dbReference type="InterPro" id="IPR006130">
    <property type="entry name" value="Asp/Orn_carbamoylTrfase"/>
</dbReference>
<dbReference type="PANTHER" id="PTHR35805:SF1">
    <property type="entry name" value="ASPARTATE CARBAMOYLTRANSFERASE REGULATORY CHAIN"/>
    <property type="match status" value="1"/>
</dbReference>
<dbReference type="PROSITE" id="PS00097">
    <property type="entry name" value="CARBAMOYLTRANSFERASE"/>
    <property type="match status" value="1"/>
</dbReference>
<feature type="domain" description="Aspartate/ornithine carbamoyltransferase carbamoyl-P binding" evidence="3">
    <location>
        <begin position="82"/>
        <end position="199"/>
    </location>
</feature>
<dbReference type="InterPro" id="IPR002801">
    <property type="entry name" value="Asp_carbamoylTrfase_reg"/>
</dbReference>
<dbReference type="SUPFAM" id="SSF53671">
    <property type="entry name" value="Aspartate/ornithine carbamoyltransferase"/>
    <property type="match status" value="1"/>
</dbReference>
<dbReference type="SUPFAM" id="SSF54893">
    <property type="entry name" value="Aspartate carbamoyltransferase, Regulatory-chain, N-terminal domain"/>
    <property type="match status" value="1"/>
</dbReference>
<dbReference type="AlphaFoldDB" id="A0A813KIT4"/>
<dbReference type="GO" id="GO:0016743">
    <property type="term" value="F:carboxyl- or carbamoyltransferase activity"/>
    <property type="evidence" value="ECO:0007669"/>
    <property type="project" value="InterPro"/>
</dbReference>
<dbReference type="GO" id="GO:0006520">
    <property type="term" value="P:amino acid metabolic process"/>
    <property type="evidence" value="ECO:0007669"/>
    <property type="project" value="InterPro"/>
</dbReference>
<keyword evidence="1" id="KW-0808">Transferase</keyword>
<dbReference type="InterPro" id="IPR036793">
    <property type="entry name" value="Asp_carbatrfase_reg_N_sf"/>
</dbReference>
<evidence type="ECO:0000313" key="4">
    <source>
        <dbReference type="EMBL" id="CAE8708685.1"/>
    </source>
</evidence>
<dbReference type="PRINTS" id="PR00101">
    <property type="entry name" value="ATCASE"/>
</dbReference>
<dbReference type="Pfam" id="PF01948">
    <property type="entry name" value="PyrI"/>
    <property type="match status" value="1"/>
</dbReference>
<dbReference type="InterPro" id="IPR036901">
    <property type="entry name" value="Asp/Orn_carbamoylTrfase_sf"/>
</dbReference>
<evidence type="ECO:0000259" key="3">
    <source>
        <dbReference type="Pfam" id="PF02729"/>
    </source>
</evidence>
<reference evidence="4" key="1">
    <citation type="submission" date="2021-02" db="EMBL/GenBank/DDBJ databases">
        <authorList>
            <person name="Dougan E. K."/>
            <person name="Rhodes N."/>
            <person name="Thang M."/>
            <person name="Chan C."/>
        </authorList>
    </citation>
    <scope>NUCLEOTIDE SEQUENCE</scope>
</reference>
<name>A0A813KIT4_POLGL</name>
<feature type="domain" description="Aspartate carbamoyltransferase regulatory subunit N-terminal" evidence="2">
    <location>
        <begin position="436"/>
        <end position="533"/>
    </location>
</feature>
<evidence type="ECO:0000313" key="5">
    <source>
        <dbReference type="Proteomes" id="UP000626109"/>
    </source>
</evidence>
<gene>
    <name evidence="4" type="ORF">PGLA2088_LOCUS35039</name>
</gene>
<dbReference type="Gene3D" id="3.30.70.140">
    <property type="entry name" value="Aspartate carbamoyltransferase regulatory subunit, N-terminal domain"/>
    <property type="match status" value="1"/>
</dbReference>
<sequence length="608" mass="67529">MAADAGYPGKDDALPALGALAGRTVHVVKDLSLSEQLYLYERTRRLKVRKTSCQLGGSSSIQALVEPLCEVPDADEDEKVENPDSTVYLLFMEGSTRTRESLRNAAVFHGVKVNEFQAESSSFQKNETITDTMKMLAVYSTERSVFVIRSPLEGVCSALQGVMEKHAARFGIPTPAFLNAGDGQHAHPLGEMVDIYSLLEKSNWNRSEVHLALVGDLAHGRTAHSKVEGLKVFHKVKVDLVAPDIFSYPVEFKNRMVAEGFEVREFKSVEEYLRQPAGYLADKWYFYKPQFAKCGDLGQAKVEELRSQVSFRSEWHNRLPKSACFFQTLPRDKEFPLIPLSLDDTAINGWDTVAANAYFLDVILLGMLFGKIGKGLPTGGSSARERLATAEAVILPRSDVIDLESADLPSFMKSADLTKKDHTRDPKRAGAGGPVPITDGLIIDHIGLSRDAKNVWQRLRMVRSVLGWSKYIGSEGVYVSTKKAAGLSKGIMTLPSYNLESLKVMELKILASVAPGCTINFVAGSKVVAKYRLEVPERIYNLPNISCRNGLCVSNPKNKQRDVYPYFERVPFYQSSVLSGGKEAEFLFTCKYCSWPHFYESIFEDASL</sequence>
<dbReference type="PANTHER" id="PTHR35805">
    <property type="entry name" value="ASPARTATE CARBAMOYLTRANSFERASE REGULATORY CHAIN"/>
    <property type="match status" value="1"/>
</dbReference>
<comment type="caution">
    <text evidence="4">The sequence shown here is derived from an EMBL/GenBank/DDBJ whole genome shotgun (WGS) entry which is preliminary data.</text>
</comment>
<organism evidence="4 5">
    <name type="scientific">Polarella glacialis</name>
    <name type="common">Dinoflagellate</name>
    <dbReference type="NCBI Taxonomy" id="89957"/>
    <lineage>
        <taxon>Eukaryota</taxon>
        <taxon>Sar</taxon>
        <taxon>Alveolata</taxon>
        <taxon>Dinophyceae</taxon>
        <taxon>Suessiales</taxon>
        <taxon>Suessiaceae</taxon>
        <taxon>Polarella</taxon>
    </lineage>
</organism>
<dbReference type="EMBL" id="CAJNNW010031736">
    <property type="protein sequence ID" value="CAE8708685.1"/>
    <property type="molecule type" value="Genomic_DNA"/>
</dbReference>